<protein>
    <submittedName>
        <fullName evidence="2">Uncharacterized protein</fullName>
    </submittedName>
</protein>
<reference evidence="2" key="1">
    <citation type="submission" date="2023-04" db="EMBL/GenBank/DDBJ databases">
        <authorList>
            <consortium name="ELIXIR-Norway"/>
        </authorList>
    </citation>
    <scope>NUCLEOTIDE SEQUENCE [LARGE SCALE GENOMIC DNA]</scope>
</reference>
<gene>
    <name evidence="2" type="ORF">MRATA1EN1_LOCUS3010</name>
</gene>
<name>A0ABN8XY66_RANTA</name>
<sequence length="192" mass="20922">MLPAVRSLTTTRPEGAEFFLHWGIRWTLSGPWGTFASNYDLRCALSLPQDVERQSESAGSDPSGSCSQALLWNRGGKSAGEDAWGLLPSPGQDRLPSRQGLGQQLEAAPWAKVSVGGRRRARRLQPLQVRRARGQARSGRPRAACGPFVEDDVAARGSATTLPRLPDPGIPGSDPKKTQTQERRVRKPWTMA</sequence>
<accession>A0ABN8XY66</accession>
<proteinExistence type="predicted"/>
<dbReference type="Proteomes" id="UP001176941">
    <property type="component" value="Chromosome 11"/>
</dbReference>
<evidence type="ECO:0000313" key="2">
    <source>
        <dbReference type="EMBL" id="CAI9154048.1"/>
    </source>
</evidence>
<feature type="region of interest" description="Disordered" evidence="1">
    <location>
        <begin position="81"/>
        <end position="103"/>
    </location>
</feature>
<evidence type="ECO:0000256" key="1">
    <source>
        <dbReference type="SAM" id="MobiDB-lite"/>
    </source>
</evidence>
<dbReference type="EMBL" id="OX459947">
    <property type="protein sequence ID" value="CAI9154048.1"/>
    <property type="molecule type" value="Genomic_DNA"/>
</dbReference>
<keyword evidence="3" id="KW-1185">Reference proteome</keyword>
<evidence type="ECO:0000313" key="3">
    <source>
        <dbReference type="Proteomes" id="UP001176941"/>
    </source>
</evidence>
<feature type="region of interest" description="Disordered" evidence="1">
    <location>
        <begin position="152"/>
        <end position="192"/>
    </location>
</feature>
<organism evidence="2 3">
    <name type="scientific">Rangifer tarandus platyrhynchus</name>
    <name type="common">Svalbard reindeer</name>
    <dbReference type="NCBI Taxonomy" id="3082113"/>
    <lineage>
        <taxon>Eukaryota</taxon>
        <taxon>Metazoa</taxon>
        <taxon>Chordata</taxon>
        <taxon>Craniata</taxon>
        <taxon>Vertebrata</taxon>
        <taxon>Euteleostomi</taxon>
        <taxon>Mammalia</taxon>
        <taxon>Eutheria</taxon>
        <taxon>Laurasiatheria</taxon>
        <taxon>Artiodactyla</taxon>
        <taxon>Ruminantia</taxon>
        <taxon>Pecora</taxon>
        <taxon>Cervidae</taxon>
        <taxon>Odocoileinae</taxon>
        <taxon>Rangifer</taxon>
    </lineage>
</organism>
<feature type="compositionally biased region" description="Basic and acidic residues" evidence="1">
    <location>
        <begin position="174"/>
        <end position="183"/>
    </location>
</feature>